<accession>A0A1Y6BF31</accession>
<evidence type="ECO:0000313" key="2">
    <source>
        <dbReference type="EMBL" id="SMF07702.1"/>
    </source>
</evidence>
<gene>
    <name evidence="2" type="ORF">SAMN06296036_104234</name>
</gene>
<proteinExistence type="predicted"/>
<keyword evidence="3" id="KW-1185">Reference proteome</keyword>
<dbReference type="InterPro" id="IPR050764">
    <property type="entry name" value="CbbQ/NirQ/NorQ/GpvN"/>
</dbReference>
<dbReference type="Gene3D" id="3.40.50.300">
    <property type="entry name" value="P-loop containing nucleotide triphosphate hydrolases"/>
    <property type="match status" value="1"/>
</dbReference>
<dbReference type="AlphaFoldDB" id="A0A1Y6BF31"/>
<dbReference type="Pfam" id="PF07726">
    <property type="entry name" value="AAA_3"/>
    <property type="match status" value="1"/>
</dbReference>
<dbReference type="CDD" id="cd00009">
    <property type="entry name" value="AAA"/>
    <property type="match status" value="1"/>
</dbReference>
<dbReference type="GO" id="GO:0005524">
    <property type="term" value="F:ATP binding"/>
    <property type="evidence" value="ECO:0007669"/>
    <property type="project" value="InterPro"/>
</dbReference>
<dbReference type="PANTHER" id="PTHR42759:SF5">
    <property type="entry name" value="METHANOL DEHYDROGENASE REGULATOR"/>
    <property type="match status" value="1"/>
</dbReference>
<evidence type="ECO:0000259" key="1">
    <source>
        <dbReference type="SMART" id="SM00382"/>
    </source>
</evidence>
<evidence type="ECO:0000313" key="3">
    <source>
        <dbReference type="Proteomes" id="UP000192907"/>
    </source>
</evidence>
<dbReference type="Gene3D" id="1.10.8.80">
    <property type="entry name" value="Magnesium chelatase subunit I, C-Terminal domain"/>
    <property type="match status" value="1"/>
</dbReference>
<dbReference type="PIRSF" id="PIRSF002849">
    <property type="entry name" value="AAA_ATPase_chaperone_MoxR_prd"/>
    <property type="match status" value="1"/>
</dbReference>
<reference evidence="3" key="1">
    <citation type="submission" date="2017-04" db="EMBL/GenBank/DDBJ databases">
        <authorList>
            <person name="Varghese N."/>
            <person name="Submissions S."/>
        </authorList>
    </citation>
    <scope>NUCLEOTIDE SEQUENCE [LARGE SCALE GENOMIC DNA]</scope>
    <source>
        <strain evidence="3">RKEM611</strain>
    </source>
</reference>
<dbReference type="SUPFAM" id="SSF52540">
    <property type="entry name" value="P-loop containing nucleoside triphosphate hydrolases"/>
    <property type="match status" value="1"/>
</dbReference>
<dbReference type="GO" id="GO:0016887">
    <property type="term" value="F:ATP hydrolysis activity"/>
    <property type="evidence" value="ECO:0007669"/>
    <property type="project" value="InterPro"/>
</dbReference>
<dbReference type="Proteomes" id="UP000192907">
    <property type="component" value="Unassembled WGS sequence"/>
</dbReference>
<name>A0A1Y6BF31_9BACT</name>
<dbReference type="OrthoDB" id="5289629at2"/>
<dbReference type="InterPro" id="IPR041628">
    <property type="entry name" value="ChlI/MoxR_AAA_lid"/>
</dbReference>
<dbReference type="EMBL" id="FWZT01000004">
    <property type="protein sequence ID" value="SMF07702.1"/>
    <property type="molecule type" value="Genomic_DNA"/>
</dbReference>
<dbReference type="PANTHER" id="PTHR42759">
    <property type="entry name" value="MOXR FAMILY PROTEIN"/>
    <property type="match status" value="1"/>
</dbReference>
<dbReference type="STRING" id="1513793.SAMN06296036_104234"/>
<protein>
    <submittedName>
        <fullName evidence="2">MoxR-like ATPase</fullName>
    </submittedName>
</protein>
<dbReference type="SMART" id="SM00382">
    <property type="entry name" value="AAA"/>
    <property type="match status" value="1"/>
</dbReference>
<dbReference type="InterPro" id="IPR027417">
    <property type="entry name" value="P-loop_NTPase"/>
</dbReference>
<sequence>MEKVLPLEHDLKASLAAFRRELQRFLTGKEAMADTVVASLISGGHVLLEDVPGVGKTTFIKALAQYLGLAMKRVQFTSDLLPSDIIGAQIYDQEEKVFTFHEGPIFTNILLADELNRASPKTQSALLEAMGERAVTVDRKTRKLPAPFFVVAAQNPSDHMGTFPIPESQLDRFAIKIKLDYPSAEKELQIFSQALLNPLSQIEEGILMKDQLVRIQIAVDQIHVSNEVGKCVQAVVDRSRDHSQIQLGISTRGGVQWVRLAKGIALLEGREYVTPDDLIAVAEHCLMHRMIFHNGQTELVLQDLLQSMDI</sequence>
<feature type="domain" description="AAA+ ATPase" evidence="1">
    <location>
        <begin position="42"/>
        <end position="183"/>
    </location>
</feature>
<dbReference type="InterPro" id="IPR011703">
    <property type="entry name" value="ATPase_AAA-3"/>
</dbReference>
<dbReference type="InterPro" id="IPR003593">
    <property type="entry name" value="AAA+_ATPase"/>
</dbReference>
<organism evidence="2 3">
    <name type="scientific">Pseudobacteriovorax antillogorgiicola</name>
    <dbReference type="NCBI Taxonomy" id="1513793"/>
    <lineage>
        <taxon>Bacteria</taxon>
        <taxon>Pseudomonadati</taxon>
        <taxon>Bdellovibrionota</taxon>
        <taxon>Oligoflexia</taxon>
        <taxon>Oligoflexales</taxon>
        <taxon>Pseudobacteriovoracaceae</taxon>
        <taxon>Pseudobacteriovorax</taxon>
    </lineage>
</organism>
<dbReference type="Pfam" id="PF17863">
    <property type="entry name" value="AAA_lid_2"/>
    <property type="match status" value="1"/>
</dbReference>
<dbReference type="RefSeq" id="WP_132316600.1">
    <property type="nucleotide sequence ID" value="NZ_FWZT01000004.1"/>
</dbReference>